<reference evidence="3 4" key="1">
    <citation type="submission" date="2020-07" db="EMBL/GenBank/DDBJ databases">
        <authorList>
            <person name="Feng X."/>
        </authorList>
    </citation>
    <scope>NUCLEOTIDE SEQUENCE [LARGE SCALE GENOMIC DNA]</scope>
    <source>
        <strain evidence="3 4">JCM31066</strain>
    </source>
</reference>
<sequence>MPYPHSLPCWLAVGCLAVLPLSSAHALFDNTCLLFNIASRDYPMPDNWLSKSLFALSAKKVNTAEMRNLRYEESENPLTNENDSGAKQNIFLVDGKIRFLNPEATTPPSPSAGEFPANPSASENDAVTSDSPPAE</sequence>
<feature type="compositionally biased region" description="Polar residues" evidence="1">
    <location>
        <begin position="119"/>
        <end position="135"/>
    </location>
</feature>
<protein>
    <submittedName>
        <fullName evidence="3">Uncharacterized protein</fullName>
    </submittedName>
</protein>
<dbReference type="AlphaFoldDB" id="A0A842HD59"/>
<proteinExistence type="predicted"/>
<gene>
    <name evidence="3" type="ORF">H5P28_05055</name>
</gene>
<dbReference type="Proteomes" id="UP000546464">
    <property type="component" value="Unassembled WGS sequence"/>
</dbReference>
<accession>A0A842HD59</accession>
<organism evidence="3 4">
    <name type="scientific">Ruficoccus amylovorans</name>
    <dbReference type="NCBI Taxonomy" id="1804625"/>
    <lineage>
        <taxon>Bacteria</taxon>
        <taxon>Pseudomonadati</taxon>
        <taxon>Verrucomicrobiota</taxon>
        <taxon>Opitutia</taxon>
        <taxon>Puniceicoccales</taxon>
        <taxon>Cerasicoccaceae</taxon>
        <taxon>Ruficoccus</taxon>
    </lineage>
</organism>
<keyword evidence="4" id="KW-1185">Reference proteome</keyword>
<feature type="signal peptide" evidence="2">
    <location>
        <begin position="1"/>
        <end position="26"/>
    </location>
</feature>
<feature type="chain" id="PRO_5032721415" evidence="2">
    <location>
        <begin position="27"/>
        <end position="135"/>
    </location>
</feature>
<dbReference type="RefSeq" id="WP_185674629.1">
    <property type="nucleotide sequence ID" value="NZ_JACHVB010000014.1"/>
</dbReference>
<evidence type="ECO:0000313" key="3">
    <source>
        <dbReference type="EMBL" id="MBC2593626.1"/>
    </source>
</evidence>
<name>A0A842HD59_9BACT</name>
<comment type="caution">
    <text evidence="3">The sequence shown here is derived from an EMBL/GenBank/DDBJ whole genome shotgun (WGS) entry which is preliminary data.</text>
</comment>
<feature type="region of interest" description="Disordered" evidence="1">
    <location>
        <begin position="101"/>
        <end position="135"/>
    </location>
</feature>
<evidence type="ECO:0000256" key="1">
    <source>
        <dbReference type="SAM" id="MobiDB-lite"/>
    </source>
</evidence>
<dbReference type="EMBL" id="JACHVB010000014">
    <property type="protein sequence ID" value="MBC2593626.1"/>
    <property type="molecule type" value="Genomic_DNA"/>
</dbReference>
<keyword evidence="2" id="KW-0732">Signal</keyword>
<evidence type="ECO:0000256" key="2">
    <source>
        <dbReference type="SAM" id="SignalP"/>
    </source>
</evidence>
<evidence type="ECO:0000313" key="4">
    <source>
        <dbReference type="Proteomes" id="UP000546464"/>
    </source>
</evidence>